<evidence type="ECO:0000256" key="12">
    <source>
        <dbReference type="SAM" id="MobiDB-lite"/>
    </source>
</evidence>
<dbReference type="OrthoDB" id="10025005at2759"/>
<evidence type="ECO:0000256" key="2">
    <source>
        <dbReference type="ARBA" id="ARBA00022448"/>
    </source>
</evidence>
<keyword evidence="5" id="KW-0631">Potassium channel</keyword>
<evidence type="ECO:0000256" key="10">
    <source>
        <dbReference type="ARBA" id="ARBA00023136"/>
    </source>
</evidence>
<dbReference type="GO" id="GO:0005249">
    <property type="term" value="F:voltage-gated potassium channel activity"/>
    <property type="evidence" value="ECO:0007669"/>
    <property type="project" value="InterPro"/>
</dbReference>
<dbReference type="InterPro" id="IPR003131">
    <property type="entry name" value="T1-type_BTB"/>
</dbReference>
<gene>
    <name evidence="16" type="primary">LOC116294485</name>
</gene>
<evidence type="ECO:0000313" key="16">
    <source>
        <dbReference type="RefSeq" id="XP_031557955.1"/>
    </source>
</evidence>
<dbReference type="PANTHER" id="PTHR11537:SF105">
    <property type="entry name" value="POTASSIUM VOLTAGE-GATED CHANNEL PROTEIN SHAL"/>
    <property type="match status" value="1"/>
</dbReference>
<accession>A0A6P8HZ62</accession>
<comment type="subcellular location">
    <subcellularLocation>
        <location evidence="1">Membrane</location>
        <topology evidence="1">Multi-pass membrane protein</topology>
    </subcellularLocation>
</comment>
<organism evidence="15 16">
    <name type="scientific">Actinia tenebrosa</name>
    <name type="common">Australian red waratah sea anemone</name>
    <dbReference type="NCBI Taxonomy" id="6105"/>
    <lineage>
        <taxon>Eukaryota</taxon>
        <taxon>Metazoa</taxon>
        <taxon>Cnidaria</taxon>
        <taxon>Anthozoa</taxon>
        <taxon>Hexacorallia</taxon>
        <taxon>Actiniaria</taxon>
        <taxon>Actiniidae</taxon>
        <taxon>Actinia</taxon>
    </lineage>
</organism>
<keyword evidence="3" id="KW-0633">Potassium transport</keyword>
<dbReference type="Gene3D" id="1.10.287.70">
    <property type="match status" value="1"/>
</dbReference>
<protein>
    <submittedName>
        <fullName evidence="16">Potassium voltage-gated channel protein Shal-like</fullName>
    </submittedName>
</protein>
<keyword evidence="11" id="KW-0407">Ion channel</keyword>
<evidence type="ECO:0000313" key="15">
    <source>
        <dbReference type="Proteomes" id="UP000515163"/>
    </source>
</evidence>
<keyword evidence="9" id="KW-0406">Ion transport</keyword>
<feature type="compositionally biased region" description="Basic and acidic residues" evidence="12">
    <location>
        <begin position="149"/>
        <end position="163"/>
    </location>
</feature>
<evidence type="ECO:0000259" key="14">
    <source>
        <dbReference type="SMART" id="SM00225"/>
    </source>
</evidence>
<dbReference type="InterPro" id="IPR011333">
    <property type="entry name" value="SKP1/BTB/POZ_sf"/>
</dbReference>
<dbReference type="InterPro" id="IPR028325">
    <property type="entry name" value="VG_K_chnl"/>
</dbReference>
<evidence type="ECO:0000256" key="7">
    <source>
        <dbReference type="ARBA" id="ARBA00022958"/>
    </source>
</evidence>
<keyword evidence="7" id="KW-0630">Potassium</keyword>
<keyword evidence="10 13" id="KW-0472">Membrane</keyword>
<dbReference type="PANTHER" id="PTHR11537">
    <property type="entry name" value="VOLTAGE-GATED POTASSIUM CHANNEL"/>
    <property type="match status" value="1"/>
</dbReference>
<dbReference type="GO" id="GO:0051260">
    <property type="term" value="P:protein homooligomerization"/>
    <property type="evidence" value="ECO:0007669"/>
    <property type="project" value="InterPro"/>
</dbReference>
<keyword evidence="4 13" id="KW-0812">Transmembrane</keyword>
<evidence type="ECO:0000256" key="6">
    <source>
        <dbReference type="ARBA" id="ARBA00022882"/>
    </source>
</evidence>
<feature type="compositionally biased region" description="Polar residues" evidence="12">
    <location>
        <begin position="185"/>
        <end position="201"/>
    </location>
</feature>
<dbReference type="GeneID" id="116294485"/>
<dbReference type="FunFam" id="1.10.287.70:FF:000028">
    <property type="entry name" value="potassium voltage-gated channel subfamily D member 3"/>
    <property type="match status" value="1"/>
</dbReference>
<dbReference type="InterPro" id="IPR005821">
    <property type="entry name" value="Ion_trans_dom"/>
</dbReference>
<dbReference type="InParanoid" id="A0A6P8HZ62"/>
<evidence type="ECO:0000256" key="4">
    <source>
        <dbReference type="ARBA" id="ARBA00022692"/>
    </source>
</evidence>
<evidence type="ECO:0000256" key="5">
    <source>
        <dbReference type="ARBA" id="ARBA00022826"/>
    </source>
</evidence>
<evidence type="ECO:0000256" key="11">
    <source>
        <dbReference type="ARBA" id="ARBA00023303"/>
    </source>
</evidence>
<feature type="transmembrane region" description="Helical" evidence="13">
    <location>
        <begin position="433"/>
        <end position="452"/>
    </location>
</feature>
<feature type="transmembrane region" description="Helical" evidence="13">
    <location>
        <begin position="371"/>
        <end position="392"/>
    </location>
</feature>
<dbReference type="Gene3D" id="1.20.120.350">
    <property type="entry name" value="Voltage-gated potassium channels. Chain C"/>
    <property type="match status" value="1"/>
</dbReference>
<dbReference type="GO" id="GO:0008076">
    <property type="term" value="C:voltage-gated potassium channel complex"/>
    <property type="evidence" value="ECO:0007669"/>
    <property type="project" value="InterPro"/>
</dbReference>
<name>A0A6P8HZ62_ACTTE</name>
<dbReference type="PRINTS" id="PR01491">
    <property type="entry name" value="KVCHANNEL"/>
</dbReference>
<dbReference type="SUPFAM" id="SSF54695">
    <property type="entry name" value="POZ domain"/>
    <property type="match status" value="1"/>
</dbReference>
<keyword evidence="15" id="KW-1185">Reference proteome</keyword>
<dbReference type="Gene3D" id="3.30.710.10">
    <property type="entry name" value="Potassium Channel Kv1.1, Chain A"/>
    <property type="match status" value="1"/>
</dbReference>
<dbReference type="RefSeq" id="XP_031557955.1">
    <property type="nucleotide sequence ID" value="XM_031702095.1"/>
</dbReference>
<sequence>MNTCAKIIHSQEKDVQRRITRNASQRVPTSLEQDGSGCRVKINVSGERFSAKLHTLQKYPNTLLGSQLLLLFYDQRKDEYFFDRDPDLFRFILNFYRLGKLHVSDVECLEAFRDEMDYFGIPHSAVDDCCWNIFKKIRNPSYEIGIPKNDLDGSNKDTKELGRTEQTSNPETIGHSISCPKKSSKQNPYNETSKIVYSGSGTKKKDTTKRTLVPLKKTFIQSQIKDGKSICRTLIVQDVLQYFYGLLILASAACNAIETVDCRTKTKCGDYYAQVFFAMETFFAAVFTADYVIRFLLAKRKCVFLRELLNIVDLIAILPYYFELVFKFLIGASDIMITFRILRVVRLMKLNRNSPRLQAFLLTLRNCASDLLFLYFMFAFGILLFGGVIYYAERNSSNAGNFTSIAHSLWFTCVTMVTTGYGDVIPVTVMGKIFAALCGFCGVLVMSLPIPIMQDKRATIDTQY</sequence>
<dbReference type="SMART" id="SM00225">
    <property type="entry name" value="BTB"/>
    <property type="match status" value="1"/>
</dbReference>
<keyword evidence="6" id="KW-0851">Voltage-gated channel</keyword>
<dbReference type="InterPro" id="IPR000210">
    <property type="entry name" value="BTB/POZ_dom"/>
</dbReference>
<dbReference type="InterPro" id="IPR003974">
    <property type="entry name" value="K_chnl_volt-dep_Kv3"/>
</dbReference>
<evidence type="ECO:0000256" key="8">
    <source>
        <dbReference type="ARBA" id="ARBA00022989"/>
    </source>
</evidence>
<feature type="transmembrane region" description="Helical" evidence="13">
    <location>
        <begin position="271"/>
        <end position="292"/>
    </location>
</feature>
<evidence type="ECO:0000256" key="1">
    <source>
        <dbReference type="ARBA" id="ARBA00004141"/>
    </source>
</evidence>
<feature type="region of interest" description="Disordered" evidence="12">
    <location>
        <begin position="148"/>
        <end position="206"/>
    </location>
</feature>
<reference evidence="16" key="1">
    <citation type="submission" date="2025-08" db="UniProtKB">
        <authorList>
            <consortium name="RefSeq"/>
        </authorList>
    </citation>
    <scope>IDENTIFICATION</scope>
    <source>
        <tissue evidence="16">Tentacle</tissue>
    </source>
</reference>
<feature type="transmembrane region" description="Helical" evidence="13">
    <location>
        <begin position="304"/>
        <end position="322"/>
    </location>
</feature>
<feature type="domain" description="BTB" evidence="14">
    <location>
        <begin position="38"/>
        <end position="137"/>
    </location>
</feature>
<dbReference type="PRINTS" id="PR00169">
    <property type="entry name" value="KCHANNEL"/>
</dbReference>
<proteinExistence type="predicted"/>
<dbReference type="Proteomes" id="UP000515163">
    <property type="component" value="Unplaced"/>
</dbReference>
<dbReference type="GO" id="GO:0001508">
    <property type="term" value="P:action potential"/>
    <property type="evidence" value="ECO:0007669"/>
    <property type="project" value="TreeGrafter"/>
</dbReference>
<evidence type="ECO:0000256" key="3">
    <source>
        <dbReference type="ARBA" id="ARBA00022538"/>
    </source>
</evidence>
<dbReference type="InterPro" id="IPR027359">
    <property type="entry name" value="Volt_channel_dom_sf"/>
</dbReference>
<evidence type="ECO:0000256" key="13">
    <source>
        <dbReference type="SAM" id="Phobius"/>
    </source>
</evidence>
<evidence type="ECO:0000256" key="9">
    <source>
        <dbReference type="ARBA" id="ARBA00023065"/>
    </source>
</evidence>
<dbReference type="Pfam" id="PF02214">
    <property type="entry name" value="BTB_2"/>
    <property type="match status" value="1"/>
</dbReference>
<dbReference type="InterPro" id="IPR003968">
    <property type="entry name" value="K_chnl_volt-dep_Kv"/>
</dbReference>
<dbReference type="Pfam" id="PF00520">
    <property type="entry name" value="Ion_trans"/>
    <property type="match status" value="1"/>
</dbReference>
<dbReference type="AlphaFoldDB" id="A0A6P8HZ62"/>
<keyword evidence="2" id="KW-0813">Transport</keyword>
<dbReference type="SUPFAM" id="SSF81324">
    <property type="entry name" value="Voltage-gated potassium channels"/>
    <property type="match status" value="1"/>
</dbReference>
<dbReference type="PRINTS" id="PR01498">
    <property type="entry name" value="SHAWCHANNEL"/>
</dbReference>
<keyword evidence="8 13" id="KW-1133">Transmembrane helix</keyword>
<dbReference type="KEGG" id="aten:116294485"/>